<dbReference type="AlphaFoldDB" id="A0AAW8DKY1"/>
<reference evidence="1 3" key="1">
    <citation type="submission" date="2023-07" db="EMBL/GenBank/DDBJ databases">
        <title>Sorghum-associated microbial communities from plants grown in Nebraska, USA.</title>
        <authorList>
            <person name="Schachtman D."/>
        </authorList>
    </citation>
    <scope>NUCLEOTIDE SEQUENCE</scope>
    <source>
        <strain evidence="1">DS1006</strain>
        <strain evidence="2 3">DS1016</strain>
    </source>
</reference>
<comment type="caution">
    <text evidence="1">The sequence shown here is derived from an EMBL/GenBank/DDBJ whole genome shotgun (WGS) entry which is preliminary data.</text>
</comment>
<evidence type="ECO:0000313" key="4">
    <source>
        <dbReference type="Proteomes" id="UP001242995"/>
    </source>
</evidence>
<dbReference type="Proteomes" id="UP001230951">
    <property type="component" value="Unassembled WGS sequence"/>
</dbReference>
<evidence type="ECO:0000313" key="3">
    <source>
        <dbReference type="Proteomes" id="UP001230951"/>
    </source>
</evidence>
<dbReference type="RefSeq" id="WP_306963201.1">
    <property type="nucleotide sequence ID" value="NZ_JAUSRG010000013.1"/>
</dbReference>
<accession>A0AAW8DKY1</accession>
<evidence type="ECO:0000313" key="1">
    <source>
        <dbReference type="EMBL" id="MDP9906691.1"/>
    </source>
</evidence>
<protein>
    <submittedName>
        <fullName evidence="1">Uncharacterized protein</fullName>
    </submittedName>
</protein>
<dbReference type="EMBL" id="JAUSTF010000011">
    <property type="protein sequence ID" value="MDQ0182369.1"/>
    <property type="molecule type" value="Genomic_DNA"/>
</dbReference>
<proteinExistence type="predicted"/>
<sequence length="81" mass="9467">MDRKQLELTLAAEGFSPDSYVMHGSDRNDTLNIEQQGSKFFVYYTERGSRSDEHEFLSEADACDYFLESMRRAYPRAKRSD</sequence>
<organism evidence="1 4">
    <name type="scientific">Arthrobacter bambusae</name>
    <dbReference type="NCBI Taxonomy" id="1338426"/>
    <lineage>
        <taxon>Bacteria</taxon>
        <taxon>Bacillati</taxon>
        <taxon>Actinomycetota</taxon>
        <taxon>Actinomycetes</taxon>
        <taxon>Micrococcales</taxon>
        <taxon>Micrococcaceae</taxon>
        <taxon>Arthrobacter</taxon>
    </lineage>
</organism>
<name>A0AAW8DKY1_9MICC</name>
<gene>
    <name evidence="1" type="ORF">J2S90_003676</name>
    <name evidence="2" type="ORF">J2S93_003821</name>
</gene>
<evidence type="ECO:0000313" key="2">
    <source>
        <dbReference type="EMBL" id="MDQ0182369.1"/>
    </source>
</evidence>
<dbReference type="EMBL" id="JAUSRG010000013">
    <property type="protein sequence ID" value="MDP9906691.1"/>
    <property type="molecule type" value="Genomic_DNA"/>
</dbReference>
<dbReference type="Proteomes" id="UP001242995">
    <property type="component" value="Unassembled WGS sequence"/>
</dbReference>
<keyword evidence="3" id="KW-1185">Reference proteome</keyword>